<dbReference type="Proteomes" id="UP000018817">
    <property type="component" value="Unassembled WGS sequence"/>
</dbReference>
<dbReference type="EMBL" id="KI669580">
    <property type="protein sequence ID" value="ETN10996.1"/>
    <property type="molecule type" value="Genomic_DNA"/>
</dbReference>
<organism evidence="1 2">
    <name type="scientific">Phytophthora nicotianae (strain INRA-310)</name>
    <name type="common">Phytophthora parasitica</name>
    <dbReference type="NCBI Taxonomy" id="761204"/>
    <lineage>
        <taxon>Eukaryota</taxon>
        <taxon>Sar</taxon>
        <taxon>Stramenopiles</taxon>
        <taxon>Oomycota</taxon>
        <taxon>Peronosporomycetes</taxon>
        <taxon>Peronosporales</taxon>
        <taxon>Peronosporaceae</taxon>
        <taxon>Phytophthora</taxon>
    </lineage>
</organism>
<dbReference type="RefSeq" id="XP_008903727.1">
    <property type="nucleotide sequence ID" value="XM_008905479.1"/>
</dbReference>
<dbReference type="OrthoDB" id="129427at2759"/>
<reference evidence="2" key="1">
    <citation type="submission" date="2011-12" db="EMBL/GenBank/DDBJ databases">
        <authorList>
            <consortium name="The Broad Institute Genome Sequencing Platform"/>
            <person name="Russ C."/>
            <person name="Tyler B."/>
            <person name="Panabieres F."/>
            <person name="Shan W."/>
            <person name="Tripathy S."/>
            <person name="Grunwald N."/>
            <person name="Machado M."/>
            <person name="Young S.K."/>
            <person name="Zeng Q."/>
            <person name="Gargeya S."/>
            <person name="Fitzgerald M."/>
            <person name="Haas B."/>
            <person name="Abouelleil A."/>
            <person name="Alvarado L."/>
            <person name="Arachchi H.M."/>
            <person name="Berlin A."/>
            <person name="Chapman S.B."/>
            <person name="Gearin G."/>
            <person name="Goldberg J."/>
            <person name="Griggs A."/>
            <person name="Gujja S."/>
            <person name="Hansen M."/>
            <person name="Heiman D."/>
            <person name="Howarth C."/>
            <person name="Larimer J."/>
            <person name="Lui A."/>
            <person name="MacDonald P.J.P."/>
            <person name="McCowen C."/>
            <person name="Montmayeur A."/>
            <person name="Murphy C."/>
            <person name="Neiman D."/>
            <person name="Pearson M."/>
            <person name="Priest M."/>
            <person name="Roberts A."/>
            <person name="Saif S."/>
            <person name="Shea T."/>
            <person name="Sisk P."/>
            <person name="Stolte C."/>
            <person name="Sykes S."/>
            <person name="Wortman J."/>
            <person name="Nusbaum C."/>
            <person name="Birren B."/>
        </authorList>
    </citation>
    <scope>NUCLEOTIDE SEQUENCE [LARGE SCALE GENOMIC DNA]</scope>
    <source>
        <strain evidence="2">INRA-310</strain>
    </source>
</reference>
<dbReference type="VEuPathDB" id="FungiDB:PPTG_22623"/>
<proteinExistence type="predicted"/>
<dbReference type="AlphaFoldDB" id="W2QDP1"/>
<name>W2QDP1_PHYN3</name>
<sequence>MNILQLRMPGSLKGPVMPSPATTSKLDAVKAVLRLLNDAGIMPGSFAAKDLFHLAFEAIQSGGWWGSFGFHLRFLTGRIMIHIVIRGAP</sequence>
<evidence type="ECO:0000313" key="2">
    <source>
        <dbReference type="Proteomes" id="UP000018817"/>
    </source>
</evidence>
<reference evidence="1 2" key="2">
    <citation type="submission" date="2013-11" db="EMBL/GenBank/DDBJ databases">
        <title>The Genome Sequence of Phytophthora parasitica INRA-310.</title>
        <authorList>
            <consortium name="The Broad Institute Genomics Platform"/>
            <person name="Russ C."/>
            <person name="Tyler B."/>
            <person name="Panabieres F."/>
            <person name="Shan W."/>
            <person name="Tripathy S."/>
            <person name="Grunwald N."/>
            <person name="Machado M."/>
            <person name="Johnson C.S."/>
            <person name="Arredondo F."/>
            <person name="Hong C."/>
            <person name="Coffey M."/>
            <person name="Young S.K."/>
            <person name="Zeng Q."/>
            <person name="Gargeya S."/>
            <person name="Fitzgerald M."/>
            <person name="Abouelleil A."/>
            <person name="Alvarado L."/>
            <person name="Chapman S.B."/>
            <person name="Gainer-Dewar J."/>
            <person name="Goldberg J."/>
            <person name="Griggs A."/>
            <person name="Gujja S."/>
            <person name="Hansen M."/>
            <person name="Howarth C."/>
            <person name="Imamovic A."/>
            <person name="Ireland A."/>
            <person name="Larimer J."/>
            <person name="McCowan C."/>
            <person name="Murphy C."/>
            <person name="Pearson M."/>
            <person name="Poon T.W."/>
            <person name="Priest M."/>
            <person name="Roberts A."/>
            <person name="Saif S."/>
            <person name="Shea T."/>
            <person name="Sykes S."/>
            <person name="Wortman J."/>
            <person name="Nusbaum C."/>
            <person name="Birren B."/>
        </authorList>
    </citation>
    <scope>NUCLEOTIDE SEQUENCE [LARGE SCALE GENOMIC DNA]</scope>
    <source>
        <strain evidence="1 2">INRA-310</strain>
    </source>
</reference>
<evidence type="ECO:0000313" key="1">
    <source>
        <dbReference type="EMBL" id="ETN10996.1"/>
    </source>
</evidence>
<accession>W2QDP1</accession>
<dbReference type="GeneID" id="20191222"/>
<protein>
    <submittedName>
        <fullName evidence="1">Uncharacterized protein</fullName>
    </submittedName>
</protein>
<gene>
    <name evidence="1" type="ORF">PPTG_22623</name>
</gene>